<accession>A0AA41ZLK1</accession>
<dbReference type="InterPro" id="IPR020915">
    <property type="entry name" value="UPF0311"/>
</dbReference>
<dbReference type="Gene3D" id="2.40.160.20">
    <property type="match status" value="1"/>
</dbReference>
<dbReference type="PANTHER" id="PTHR37315:SF1">
    <property type="entry name" value="UPF0311 PROTEIN BLR7842"/>
    <property type="match status" value="1"/>
</dbReference>
<protein>
    <submittedName>
        <fullName evidence="2">DUF3237 domain-containing protein</fullName>
    </submittedName>
</protein>
<dbReference type="Pfam" id="PF11578">
    <property type="entry name" value="DUF3237"/>
    <property type="match status" value="1"/>
</dbReference>
<feature type="signal peptide" evidence="1">
    <location>
        <begin position="1"/>
        <end position="31"/>
    </location>
</feature>
<feature type="chain" id="PRO_5041209300" evidence="1">
    <location>
        <begin position="32"/>
        <end position="181"/>
    </location>
</feature>
<dbReference type="RefSeq" id="WP_265896010.1">
    <property type="nucleotide sequence ID" value="NZ_JAPIVE010000002.1"/>
</dbReference>
<reference evidence="2" key="1">
    <citation type="submission" date="2022-11" db="EMBL/GenBank/DDBJ databases">
        <title>Larsenimonas rhizosphaerae sp. nov., isolated from a tidal mudflat.</title>
        <authorList>
            <person name="Lee S.D."/>
            <person name="Kim I.S."/>
        </authorList>
    </citation>
    <scope>NUCLEOTIDE SEQUENCE</scope>
    <source>
        <strain evidence="2">GH2-1</strain>
    </source>
</reference>
<keyword evidence="1" id="KW-0732">Signal</keyword>
<organism evidence="2 3">
    <name type="scientific">Larsenimonas rhizosphaerae</name>
    <dbReference type="NCBI Taxonomy" id="2944682"/>
    <lineage>
        <taxon>Bacteria</taxon>
        <taxon>Pseudomonadati</taxon>
        <taxon>Pseudomonadota</taxon>
        <taxon>Gammaproteobacteria</taxon>
        <taxon>Oceanospirillales</taxon>
        <taxon>Halomonadaceae</taxon>
        <taxon>Larsenimonas</taxon>
    </lineage>
</organism>
<keyword evidence="3" id="KW-1185">Reference proteome</keyword>
<dbReference type="Proteomes" id="UP001165678">
    <property type="component" value="Unassembled WGS sequence"/>
</dbReference>
<sequence>MVDSYLSRARRAAFAVGLVFMTALGAAPAQALNIPSAPERPHLEALYEAVIHIGPTRSLGHGPNGERRVMPITGGTFKGERLEGEIKAGGGDRQLIRPNGTREQETSYEMKTVDGVTIKVRNETVVHDDLTGSAPYAMSYIHLSVPAGRYAWLNNYVVVGTLTPIPDEPRSMLLNAYRVMP</sequence>
<dbReference type="AlphaFoldDB" id="A0AA41ZLK1"/>
<dbReference type="PANTHER" id="PTHR37315">
    <property type="entry name" value="UPF0311 PROTEIN BLR7842"/>
    <property type="match status" value="1"/>
</dbReference>
<evidence type="ECO:0000256" key="1">
    <source>
        <dbReference type="SAM" id="SignalP"/>
    </source>
</evidence>
<evidence type="ECO:0000313" key="2">
    <source>
        <dbReference type="EMBL" id="MCX2524038.1"/>
    </source>
</evidence>
<proteinExistence type="predicted"/>
<comment type="caution">
    <text evidence="2">The sequence shown here is derived from an EMBL/GenBank/DDBJ whole genome shotgun (WGS) entry which is preliminary data.</text>
</comment>
<gene>
    <name evidence="2" type="ORF">OQ287_07290</name>
</gene>
<dbReference type="EMBL" id="JAPIVE010000002">
    <property type="protein sequence ID" value="MCX2524038.1"/>
    <property type="molecule type" value="Genomic_DNA"/>
</dbReference>
<name>A0AA41ZLK1_9GAMM</name>
<evidence type="ECO:0000313" key="3">
    <source>
        <dbReference type="Proteomes" id="UP001165678"/>
    </source>
</evidence>